<dbReference type="PANTHER" id="PTHR42923:SF47">
    <property type="entry name" value="BLR3003 PROTEIN"/>
    <property type="match status" value="1"/>
</dbReference>
<dbReference type="EMBL" id="JACHKZ010000009">
    <property type="protein sequence ID" value="MBB6577749.1"/>
    <property type="molecule type" value="Genomic_DNA"/>
</dbReference>
<name>A0ABR6RFF6_9BURK</name>
<dbReference type="RefSeq" id="WP_184707516.1">
    <property type="nucleotide sequence ID" value="NZ_JACHKZ010000009.1"/>
</dbReference>
<dbReference type="Pfam" id="PF01593">
    <property type="entry name" value="Amino_oxidase"/>
    <property type="match status" value="1"/>
</dbReference>
<dbReference type="InterPro" id="IPR017830">
    <property type="entry name" value="SQase_HpnE"/>
</dbReference>
<dbReference type="Gene3D" id="3.90.660.10">
    <property type="match status" value="1"/>
</dbReference>
<dbReference type="PANTHER" id="PTHR42923">
    <property type="entry name" value="PROTOPORPHYRINOGEN OXIDASE"/>
    <property type="match status" value="1"/>
</dbReference>
<feature type="domain" description="Amine oxidase" evidence="1">
    <location>
        <begin position="15"/>
        <end position="430"/>
    </location>
</feature>
<proteinExistence type="predicted"/>
<dbReference type="SUPFAM" id="SSF51905">
    <property type="entry name" value="FAD/NAD(P)-binding domain"/>
    <property type="match status" value="1"/>
</dbReference>
<dbReference type="InterPro" id="IPR050464">
    <property type="entry name" value="Zeta_carotene_desat/Oxidored"/>
</dbReference>
<evidence type="ECO:0000313" key="3">
    <source>
        <dbReference type="Proteomes" id="UP000562492"/>
    </source>
</evidence>
<evidence type="ECO:0000259" key="1">
    <source>
        <dbReference type="Pfam" id="PF01593"/>
    </source>
</evidence>
<gene>
    <name evidence="2" type="ORF">HNP33_001807</name>
</gene>
<dbReference type="Proteomes" id="UP000562492">
    <property type="component" value="Unassembled WGS sequence"/>
</dbReference>
<dbReference type="NCBIfam" id="TIGR03467">
    <property type="entry name" value="HpnE"/>
    <property type="match status" value="1"/>
</dbReference>
<dbReference type="Gene3D" id="3.50.50.60">
    <property type="entry name" value="FAD/NAD(P)-binding domain"/>
    <property type="match status" value="2"/>
</dbReference>
<organism evidence="2 3">
    <name type="scientific">Comamonas odontotermitis</name>
    <dbReference type="NCBI Taxonomy" id="379895"/>
    <lineage>
        <taxon>Bacteria</taxon>
        <taxon>Pseudomonadati</taxon>
        <taxon>Pseudomonadota</taxon>
        <taxon>Betaproteobacteria</taxon>
        <taxon>Burkholderiales</taxon>
        <taxon>Comamonadaceae</taxon>
        <taxon>Comamonas</taxon>
    </lineage>
</organism>
<sequence length="433" mass="45826">MATHKRIAIIGGGWAGMAAAVELAFSTPHQITVYEAAAQWGGRARGLALQLPGGETCTADNGQHILIGAYTTCRTLMERVGIHAEAAFTQVPLSMRYPDGSGIRFPDWPTPWDALWGIASARGWSLAERAQLLARATRWRLQGFDCAPKATVADLCAGLPERLLAEFFDPLCISALNTPISQASGRVFLRVLQDSLFATRKGSQFWLPQIDLGNLFPGTAAQWLAARGHSGYTSRRVQHLSAAPQGGWLVQGIPFDAVVLAASPWQAARLVAGAQIPAADWLQAACALEHTAIATVYAWNPATLPSGHSLPAPLLALRNTAEHPAQFVFDRGQLGGPAGLLAFVISTSVGGRAQIEQQVIAQGQAQLGLALQPLQTVVEKRATFACTPGLARPDMQVAPALVACGDYIDGPYPATLEGAVRSGVAAARALAHF</sequence>
<comment type="caution">
    <text evidence="2">The sequence shown here is derived from an EMBL/GenBank/DDBJ whole genome shotgun (WGS) entry which is preliminary data.</text>
</comment>
<reference evidence="2 3" key="1">
    <citation type="submission" date="2020-08" db="EMBL/GenBank/DDBJ databases">
        <title>Functional genomics of gut bacteria from endangered species of beetles.</title>
        <authorList>
            <person name="Carlos-Shanley C."/>
        </authorList>
    </citation>
    <scope>NUCLEOTIDE SEQUENCE [LARGE SCALE GENOMIC DNA]</scope>
    <source>
        <strain evidence="2 3">S00124</strain>
    </source>
</reference>
<dbReference type="InterPro" id="IPR036188">
    <property type="entry name" value="FAD/NAD-bd_sf"/>
</dbReference>
<protein>
    <submittedName>
        <fullName evidence="2">Squalene-associated FAD-dependent desaturase</fullName>
    </submittedName>
</protein>
<dbReference type="InterPro" id="IPR002937">
    <property type="entry name" value="Amino_oxidase"/>
</dbReference>
<keyword evidence="3" id="KW-1185">Reference proteome</keyword>
<accession>A0ABR6RFF6</accession>
<evidence type="ECO:0000313" key="2">
    <source>
        <dbReference type="EMBL" id="MBB6577749.1"/>
    </source>
</evidence>